<accession>A0A1J1GZ21</accession>
<proteinExistence type="predicted"/>
<evidence type="ECO:0000256" key="1">
    <source>
        <dbReference type="SAM" id="MobiDB-lite"/>
    </source>
</evidence>
<evidence type="ECO:0000256" key="2">
    <source>
        <dbReference type="SAM" id="SignalP"/>
    </source>
</evidence>
<evidence type="ECO:0000313" key="3">
    <source>
        <dbReference type="EMBL" id="CRG96552.1"/>
    </source>
</evidence>
<feature type="region of interest" description="Disordered" evidence="1">
    <location>
        <begin position="178"/>
        <end position="209"/>
    </location>
</feature>
<evidence type="ECO:0000313" key="4">
    <source>
        <dbReference type="Proteomes" id="UP000220797"/>
    </source>
</evidence>
<feature type="compositionally biased region" description="Basic and acidic residues" evidence="1">
    <location>
        <begin position="178"/>
        <end position="195"/>
    </location>
</feature>
<protein>
    <submittedName>
        <fullName evidence="3">Fam-g protein</fullName>
    </submittedName>
</protein>
<dbReference type="EMBL" id="CVMV01000066">
    <property type="protein sequence ID" value="CRG96552.1"/>
    <property type="molecule type" value="Genomic_DNA"/>
</dbReference>
<organism evidence="3 4">
    <name type="scientific">Plasmodium gallinaceum</name>
    <dbReference type="NCBI Taxonomy" id="5849"/>
    <lineage>
        <taxon>Eukaryota</taxon>
        <taxon>Sar</taxon>
        <taxon>Alveolata</taxon>
        <taxon>Apicomplexa</taxon>
        <taxon>Aconoidasida</taxon>
        <taxon>Haemosporida</taxon>
        <taxon>Plasmodiidae</taxon>
        <taxon>Plasmodium</taxon>
        <taxon>Plasmodium (Haemamoeba)</taxon>
    </lineage>
</organism>
<dbReference type="InterPro" id="IPR006496">
    <property type="entry name" value="CHP01606_Plasmodium_spp"/>
</dbReference>
<gene>
    <name evidence="3" type="ORF">PGAL8A_00413400</name>
</gene>
<reference evidence="3" key="1">
    <citation type="submission" date="2015-04" db="EMBL/GenBank/DDBJ databases">
        <authorList>
            <consortium name="Pathogen Informatics"/>
        </authorList>
    </citation>
    <scope>NUCLEOTIDE SEQUENCE [LARGE SCALE GENOMIC DNA]</scope>
    <source>
        <strain evidence="3">8A</strain>
    </source>
</reference>
<dbReference type="GeneID" id="39732664"/>
<dbReference type="RefSeq" id="XP_028529357.1">
    <property type="nucleotide sequence ID" value="XM_028672845.1"/>
</dbReference>
<comment type="caution">
    <text evidence="3">The sequence shown here is derived from an EMBL/GenBank/DDBJ whole genome shotgun (WGS) entry which is preliminary data.</text>
</comment>
<keyword evidence="4" id="KW-1185">Reference proteome</keyword>
<sequence>MKTLTLYFKITTFLLLIWMYQCFHNCDTYKTLIDKNILQTKNELKYERVLTEGDIAAKRQAYAEGCQKECSLDYEKNKWENLLLQENPYDRWQKVTNPNLFERFKKETSGMDPKWIDEKWNNEWNNISANKVSDLSSIFHRNDISEDEKEKLIFNVMEELSSLYLKFLDECKKEMRDNKSESESKIEMRENKTESECMNEQGKNKKKKKKSNILKFLFCRFDNH</sequence>
<dbReference type="Pfam" id="PF09688">
    <property type="entry name" value="Wx5_PLAF3D7"/>
    <property type="match status" value="1"/>
</dbReference>
<feature type="chain" id="PRO_5013176096" evidence="2">
    <location>
        <begin position="29"/>
        <end position="224"/>
    </location>
</feature>
<dbReference type="Proteomes" id="UP000220797">
    <property type="component" value="Unassembled WGS sequence"/>
</dbReference>
<keyword evidence="2" id="KW-0732">Signal</keyword>
<name>A0A1J1GZ21_PLAGA</name>
<feature type="signal peptide" evidence="2">
    <location>
        <begin position="1"/>
        <end position="28"/>
    </location>
</feature>
<dbReference type="AlphaFoldDB" id="A0A1J1GZ21"/>
<dbReference type="OrthoDB" id="6475849at2759"/>
<dbReference type="VEuPathDB" id="PlasmoDB:PGAL8A_00413400"/>